<sequence>MKLLVTGGAGFIGSNFIRYWLKKYSEDKIINLDKLTYAGNLKNLVDVPSNPNYMFVKGDICNRRLVDDLMSSVDVVAHFAAESHVDRSIIDSTPFVKTNVLGTQVLLDAALRNKVKRFHHISTDEVFGALPLDSSEKFNEETPYDPR</sequence>
<dbReference type="InterPro" id="IPR036291">
    <property type="entry name" value="NAD(P)-bd_dom_sf"/>
</dbReference>
<accession>A0A2H0WJP8</accession>
<evidence type="ECO:0000313" key="3">
    <source>
        <dbReference type="Proteomes" id="UP000230787"/>
    </source>
</evidence>
<dbReference type="Pfam" id="PF16363">
    <property type="entry name" value="GDP_Man_Dehyd"/>
    <property type="match status" value="1"/>
</dbReference>
<feature type="domain" description="NAD(P)-binding" evidence="1">
    <location>
        <begin position="4"/>
        <end position="147"/>
    </location>
</feature>
<gene>
    <name evidence="2" type="ORF">COT69_01775</name>
</gene>
<feature type="non-terminal residue" evidence="2">
    <location>
        <position position="147"/>
    </location>
</feature>
<reference evidence="3" key="1">
    <citation type="submission" date="2017-09" db="EMBL/GenBank/DDBJ databases">
        <title>Depth-based differentiation of microbial function through sediment-hosted aquifers and enrichment of novel symbionts in the deep terrestrial subsurface.</title>
        <authorList>
            <person name="Probst A.J."/>
            <person name="Ladd B."/>
            <person name="Jarett J.K."/>
            <person name="Geller-Mcgrath D.E."/>
            <person name="Sieber C.M.K."/>
            <person name="Emerson J.B."/>
            <person name="Anantharaman K."/>
            <person name="Thomas B.C."/>
            <person name="Malmstrom R."/>
            <person name="Stieglmeier M."/>
            <person name="Klingl A."/>
            <person name="Woyke T."/>
            <person name="Ryan C.M."/>
            <person name="Banfield J.F."/>
        </authorList>
    </citation>
    <scope>NUCLEOTIDE SEQUENCE [LARGE SCALE GENOMIC DNA]</scope>
</reference>
<dbReference type="EMBL" id="PEZN01000025">
    <property type="protein sequence ID" value="PIS12876.1"/>
    <property type="molecule type" value="Genomic_DNA"/>
</dbReference>
<evidence type="ECO:0000259" key="1">
    <source>
        <dbReference type="Pfam" id="PF16363"/>
    </source>
</evidence>
<evidence type="ECO:0000313" key="2">
    <source>
        <dbReference type="EMBL" id="PIS12876.1"/>
    </source>
</evidence>
<dbReference type="Gene3D" id="3.40.50.720">
    <property type="entry name" value="NAD(P)-binding Rossmann-like Domain"/>
    <property type="match status" value="1"/>
</dbReference>
<organism evidence="2 3">
    <name type="scientific">candidate division WWE3 bacterium CG09_land_8_20_14_0_10_39_24</name>
    <dbReference type="NCBI Taxonomy" id="1975088"/>
    <lineage>
        <taxon>Bacteria</taxon>
        <taxon>Katanobacteria</taxon>
    </lineage>
</organism>
<comment type="caution">
    <text evidence="2">The sequence shown here is derived from an EMBL/GenBank/DDBJ whole genome shotgun (WGS) entry which is preliminary data.</text>
</comment>
<dbReference type="AlphaFoldDB" id="A0A2H0WJP8"/>
<dbReference type="InterPro" id="IPR016040">
    <property type="entry name" value="NAD(P)-bd_dom"/>
</dbReference>
<name>A0A2H0WJP8_UNCKA</name>
<dbReference type="Proteomes" id="UP000230787">
    <property type="component" value="Unassembled WGS sequence"/>
</dbReference>
<protein>
    <submittedName>
        <fullName evidence="2">dTDP-glucose 4,6-dehydratase</fullName>
    </submittedName>
</protein>
<proteinExistence type="predicted"/>
<dbReference type="PANTHER" id="PTHR43000">
    <property type="entry name" value="DTDP-D-GLUCOSE 4,6-DEHYDRATASE-RELATED"/>
    <property type="match status" value="1"/>
</dbReference>
<dbReference type="SUPFAM" id="SSF51735">
    <property type="entry name" value="NAD(P)-binding Rossmann-fold domains"/>
    <property type="match status" value="1"/>
</dbReference>